<sequence length="220" mass="25412">MATSKPDIMIILLSKLIEEGDSYYKKGKVKEAAQRYQYALKKFPREGFSEDLKTFRELKVSLFLNLSRCRRKMNTNPHPPFRQFPEALEDLNEAMRQCPNNREIQRLLQRVEEEYHMLSQEEHQQQALELEPPPSPPPTPPPEDEESLSLCLSMPLPPPPEPRLEDMEPVQELFEDEDYLEQELEAMSAGLPPPESHSNPSSLPIITAPRSPPHTQIRCT</sequence>
<proteinExistence type="predicted"/>
<evidence type="ECO:0000256" key="2">
    <source>
        <dbReference type="ARBA" id="ARBA00022803"/>
    </source>
</evidence>
<dbReference type="InterPro" id="IPR019734">
    <property type="entry name" value="TPR_rpt"/>
</dbReference>
<dbReference type="InterPro" id="IPR039663">
    <property type="entry name" value="AIP/AIPL1/TTC9"/>
</dbReference>
<gene>
    <name evidence="5" type="ORF">F7725_014551</name>
</gene>
<dbReference type="AlphaFoldDB" id="A0A7J5YXC3"/>
<dbReference type="PANTHER" id="PTHR11242">
    <property type="entry name" value="ARYL HYDROCARBON RECEPTOR INTERACTING PROTEIN RELATED"/>
    <property type="match status" value="1"/>
</dbReference>
<keyword evidence="1" id="KW-0677">Repeat</keyword>
<dbReference type="EMBL" id="JAAKFY010000008">
    <property type="protein sequence ID" value="KAF3853863.1"/>
    <property type="molecule type" value="Genomic_DNA"/>
</dbReference>
<evidence type="ECO:0000313" key="6">
    <source>
        <dbReference type="Proteomes" id="UP000518266"/>
    </source>
</evidence>
<organism evidence="5 6">
    <name type="scientific">Dissostichus mawsoni</name>
    <name type="common">Antarctic cod</name>
    <dbReference type="NCBI Taxonomy" id="36200"/>
    <lineage>
        <taxon>Eukaryota</taxon>
        <taxon>Metazoa</taxon>
        <taxon>Chordata</taxon>
        <taxon>Craniata</taxon>
        <taxon>Vertebrata</taxon>
        <taxon>Euteleostomi</taxon>
        <taxon>Actinopterygii</taxon>
        <taxon>Neopterygii</taxon>
        <taxon>Teleostei</taxon>
        <taxon>Neoteleostei</taxon>
        <taxon>Acanthomorphata</taxon>
        <taxon>Eupercaria</taxon>
        <taxon>Perciformes</taxon>
        <taxon>Notothenioidei</taxon>
        <taxon>Nototheniidae</taxon>
        <taxon>Dissostichus</taxon>
    </lineage>
</organism>
<evidence type="ECO:0000256" key="3">
    <source>
        <dbReference type="PROSITE-ProRule" id="PRU00339"/>
    </source>
</evidence>
<keyword evidence="6" id="KW-1185">Reference proteome</keyword>
<evidence type="ECO:0000313" key="5">
    <source>
        <dbReference type="EMBL" id="KAF3853863.1"/>
    </source>
</evidence>
<protein>
    <submittedName>
        <fullName evidence="5">Uncharacterized protein</fullName>
    </submittedName>
</protein>
<feature type="region of interest" description="Disordered" evidence="4">
    <location>
        <begin position="118"/>
        <end position="165"/>
    </location>
</feature>
<dbReference type="PANTHER" id="PTHR11242:SF0">
    <property type="entry name" value="TPR_REGION DOMAIN-CONTAINING PROTEIN"/>
    <property type="match status" value="1"/>
</dbReference>
<dbReference type="OrthoDB" id="5958958at2759"/>
<feature type="region of interest" description="Disordered" evidence="4">
    <location>
        <begin position="177"/>
        <end position="220"/>
    </location>
</feature>
<reference evidence="5 6" key="1">
    <citation type="submission" date="2020-03" db="EMBL/GenBank/DDBJ databases">
        <title>Dissostichus mawsoni Genome sequencing and assembly.</title>
        <authorList>
            <person name="Park H."/>
        </authorList>
    </citation>
    <scope>NUCLEOTIDE SEQUENCE [LARGE SCALE GENOMIC DNA]</scope>
    <source>
        <strain evidence="5">DM0001</strain>
        <tissue evidence="5">Muscle</tissue>
    </source>
</reference>
<feature type="repeat" description="TPR" evidence="3">
    <location>
        <begin position="13"/>
        <end position="46"/>
    </location>
</feature>
<dbReference type="Gene3D" id="1.25.40.10">
    <property type="entry name" value="Tetratricopeptide repeat domain"/>
    <property type="match status" value="1"/>
</dbReference>
<evidence type="ECO:0000256" key="4">
    <source>
        <dbReference type="SAM" id="MobiDB-lite"/>
    </source>
</evidence>
<keyword evidence="2 3" id="KW-0802">TPR repeat</keyword>
<dbReference type="PROSITE" id="PS50005">
    <property type="entry name" value="TPR"/>
    <property type="match status" value="1"/>
</dbReference>
<accession>A0A7J5YXC3</accession>
<name>A0A7J5YXC3_DISMA</name>
<dbReference type="Proteomes" id="UP000518266">
    <property type="component" value="Unassembled WGS sequence"/>
</dbReference>
<comment type="caution">
    <text evidence="5">The sequence shown here is derived from an EMBL/GenBank/DDBJ whole genome shotgun (WGS) entry which is preliminary data.</text>
</comment>
<dbReference type="InterPro" id="IPR011990">
    <property type="entry name" value="TPR-like_helical_dom_sf"/>
</dbReference>
<feature type="compositionally biased region" description="Pro residues" evidence="4">
    <location>
        <begin position="131"/>
        <end position="141"/>
    </location>
</feature>
<evidence type="ECO:0000256" key="1">
    <source>
        <dbReference type="ARBA" id="ARBA00022737"/>
    </source>
</evidence>
<dbReference type="SUPFAM" id="SSF48452">
    <property type="entry name" value="TPR-like"/>
    <property type="match status" value="1"/>
</dbReference>